<accession>A0A8S5NHM5</accession>
<evidence type="ECO:0000313" key="1">
    <source>
        <dbReference type="EMBL" id="DAD94325.1"/>
    </source>
</evidence>
<organism evidence="1">
    <name type="scientific">Siphoviridae sp. cttFh17</name>
    <dbReference type="NCBI Taxonomy" id="2826491"/>
    <lineage>
        <taxon>Viruses</taxon>
        <taxon>Duplodnaviria</taxon>
        <taxon>Heunggongvirae</taxon>
        <taxon>Uroviricota</taxon>
        <taxon>Caudoviricetes</taxon>
    </lineage>
</organism>
<proteinExistence type="predicted"/>
<dbReference type="EMBL" id="BK015176">
    <property type="protein sequence ID" value="DAD94325.1"/>
    <property type="molecule type" value="Genomic_DNA"/>
</dbReference>
<protein>
    <submittedName>
        <fullName evidence="1">Uncharacterized protein</fullName>
    </submittedName>
</protein>
<name>A0A8S5NHM5_9CAUD</name>
<reference evidence="1" key="1">
    <citation type="journal article" date="2021" name="Proc. Natl. Acad. Sci. U.S.A.">
        <title>A Catalog of Tens of Thousands of Viruses from Human Metagenomes Reveals Hidden Associations with Chronic Diseases.</title>
        <authorList>
            <person name="Tisza M.J."/>
            <person name="Buck C.B."/>
        </authorList>
    </citation>
    <scope>NUCLEOTIDE SEQUENCE</scope>
    <source>
        <strain evidence="1">CttFh17</strain>
    </source>
</reference>
<sequence length="104" mass="12149">MILEKWDEEAKEIVKGFSNKERERLDAIIAMHIMVCNIDDEGAYMTWIYVVPDEATEWDFIDFAKNDEGTTENALFNEAVELFKKLWKNYAAEKNGLYIGGKLY</sequence>